<dbReference type="RefSeq" id="WP_005345476.1">
    <property type="nucleotide sequence ID" value="NZ_JH823256.1"/>
</dbReference>
<evidence type="ECO:0000313" key="2">
    <source>
        <dbReference type="Proteomes" id="UP000006087"/>
    </source>
</evidence>
<reference evidence="1 2" key="1">
    <citation type="submission" date="2012-06" db="EMBL/GenBank/DDBJ databases">
        <title>The Genome Sequence of Aeromonas veronii AMC34.</title>
        <authorList>
            <consortium name="The Broad Institute Genome Sequencing Platform"/>
            <person name="Earl A."/>
            <person name="Ward D."/>
            <person name="Feldgarden M."/>
            <person name="Gevers D."/>
            <person name="Graf J."/>
            <person name="Tomasi A."/>
            <person name="Horneman A."/>
            <person name="Walker B."/>
            <person name="Young S.K."/>
            <person name="Zeng Q."/>
            <person name="Gargeya S."/>
            <person name="Fitzgerald M."/>
            <person name="Haas B."/>
            <person name="Abouelleil A."/>
            <person name="Alvarado L."/>
            <person name="Arachchi H.M."/>
            <person name="Berlin A.M."/>
            <person name="Chapman S.B."/>
            <person name="Goldberg J."/>
            <person name="Griggs A."/>
            <person name="Gujja S."/>
            <person name="Hansen M."/>
            <person name="Howarth C."/>
            <person name="Imamovic A."/>
            <person name="Larimer J."/>
            <person name="McCowan C."/>
            <person name="Montmayeur A."/>
            <person name="Murphy C."/>
            <person name="Neiman D."/>
            <person name="Pearson M."/>
            <person name="Priest M."/>
            <person name="Roberts A."/>
            <person name="Saif S."/>
            <person name="Shea T."/>
            <person name="Sisk P."/>
            <person name="Sykes S."/>
            <person name="Wortman J."/>
            <person name="Nusbaum C."/>
            <person name="Birren B."/>
        </authorList>
    </citation>
    <scope>NUCLEOTIDE SEQUENCE [LARGE SCALE GENOMIC DNA]</scope>
    <source>
        <strain evidence="1 2">AMC34</strain>
    </source>
</reference>
<dbReference type="EMBL" id="AGWU01000020">
    <property type="protein sequence ID" value="EKB19068.1"/>
    <property type="molecule type" value="Genomic_DNA"/>
</dbReference>
<name>K1IY28_AERVE</name>
<sequence length="112" mass="12825">MQRFQYFYPDQVVTLSCGGYRITVKPLDDEESNDTCCVWFNPELGGKPVEWTFPSILPKLEENQELYGYGRTLFKLGDNDNDNDNARGAIGCRDFELGAFRPLCFTLNQHCA</sequence>
<proteinExistence type="predicted"/>
<gene>
    <name evidence="1" type="ORF">HMPREF1168_02842</name>
</gene>
<accession>K1IY28</accession>
<comment type="caution">
    <text evidence="1">The sequence shown here is derived from an EMBL/GenBank/DDBJ whole genome shotgun (WGS) entry which is preliminary data.</text>
</comment>
<organism evidence="1 2">
    <name type="scientific">Aeromonas veronii AMC34</name>
    <dbReference type="NCBI Taxonomy" id="1073383"/>
    <lineage>
        <taxon>Bacteria</taxon>
        <taxon>Pseudomonadati</taxon>
        <taxon>Pseudomonadota</taxon>
        <taxon>Gammaproteobacteria</taxon>
        <taxon>Aeromonadales</taxon>
        <taxon>Aeromonadaceae</taxon>
        <taxon>Aeromonas</taxon>
    </lineage>
</organism>
<dbReference type="Proteomes" id="UP000006087">
    <property type="component" value="Unassembled WGS sequence"/>
</dbReference>
<dbReference type="AlphaFoldDB" id="K1IY28"/>
<evidence type="ECO:0000313" key="1">
    <source>
        <dbReference type="EMBL" id="EKB19068.1"/>
    </source>
</evidence>
<dbReference type="HOGENOM" id="CLU_2140544_0_0_6"/>
<protein>
    <submittedName>
        <fullName evidence="1">Uncharacterized protein</fullName>
    </submittedName>
</protein>